<sequence length="57" mass="6575">MHLYLISTKRTSFLIILMHTTLLPIMSNNPVFNSHQSSALLAKIAYIFKNEKDAKRI</sequence>
<gene>
    <name evidence="1" type="ORF">BARRO_130025</name>
</gene>
<proteinExistence type="predicted"/>
<evidence type="ECO:0000313" key="1">
    <source>
        <dbReference type="EMBL" id="CBI78381.1"/>
    </source>
</evidence>
<name>E6YNE3_9HYPH</name>
<organism evidence="1">
    <name type="scientific">Bartonella rochalimae ATCC BAA-1498</name>
    <dbReference type="NCBI Taxonomy" id="685782"/>
    <lineage>
        <taxon>Bacteria</taxon>
        <taxon>Pseudomonadati</taxon>
        <taxon>Pseudomonadota</taxon>
        <taxon>Alphaproteobacteria</taxon>
        <taxon>Hyphomicrobiales</taxon>
        <taxon>Bartonellaceae</taxon>
        <taxon>Bartonella</taxon>
    </lineage>
</organism>
<reference evidence="1" key="1">
    <citation type="journal article" date="2011" name="PLoS Genet.">
        <title>Parallel evolution of a type IV secretion system in radiating lineages of the host-restricted bacterial pathogen Bartonella.</title>
        <authorList>
            <person name="Engel P."/>
            <person name="Salzburger W."/>
            <person name="Liesch M."/>
            <person name="Chang C.C."/>
            <person name="Maruyama S."/>
            <person name="Lanz C."/>
            <person name="Calteau A."/>
            <person name="Lajus A."/>
            <person name="Medigue C."/>
            <person name="Schuster S.C."/>
            <person name="Dehio C."/>
        </authorList>
    </citation>
    <scope>NUCLEOTIDE SEQUENCE</scope>
    <source>
        <strain evidence="1">ATCC BAA-1498</strain>
    </source>
</reference>
<accession>E6YNE3</accession>
<dbReference type="AlphaFoldDB" id="E6YNE3"/>
<protein>
    <submittedName>
        <fullName evidence="1">Uncharacterized protein</fullName>
    </submittedName>
</protein>
<dbReference type="EMBL" id="FN645467">
    <property type="protein sequence ID" value="CBI78381.1"/>
    <property type="molecule type" value="Genomic_DNA"/>
</dbReference>